<accession>A0A5P1E2T1</accession>
<evidence type="ECO:0000313" key="1">
    <source>
        <dbReference type="EMBL" id="ONK56941.1"/>
    </source>
</evidence>
<name>A0A5P1E2T1_ASPOF</name>
<sequence>MSSYDRPYLSSKAFDETKAGVKGLVDAGAQPSRFFHDSLFTDKTINPNPQISIPIIDYNLIKESKSSTRRPRRTEGYPDLSYGAGEPFRRTNCRLLAVNFIFTPALI</sequence>
<dbReference type="Gramene" id="ONK56941">
    <property type="protein sequence ID" value="ONK56941"/>
    <property type="gene ID" value="A4U43_C10F14920"/>
</dbReference>
<protein>
    <submittedName>
        <fullName evidence="1">Uncharacterized protein</fullName>
    </submittedName>
</protein>
<evidence type="ECO:0000313" key="2">
    <source>
        <dbReference type="Proteomes" id="UP000243459"/>
    </source>
</evidence>
<keyword evidence="2" id="KW-1185">Reference proteome</keyword>
<organism evidence="1 2">
    <name type="scientific">Asparagus officinalis</name>
    <name type="common">Garden asparagus</name>
    <dbReference type="NCBI Taxonomy" id="4686"/>
    <lineage>
        <taxon>Eukaryota</taxon>
        <taxon>Viridiplantae</taxon>
        <taxon>Streptophyta</taxon>
        <taxon>Embryophyta</taxon>
        <taxon>Tracheophyta</taxon>
        <taxon>Spermatophyta</taxon>
        <taxon>Magnoliopsida</taxon>
        <taxon>Liliopsida</taxon>
        <taxon>Asparagales</taxon>
        <taxon>Asparagaceae</taxon>
        <taxon>Asparagoideae</taxon>
        <taxon>Asparagus</taxon>
    </lineage>
</organism>
<dbReference type="EMBL" id="CM007390">
    <property type="protein sequence ID" value="ONK56941.1"/>
    <property type="molecule type" value="Genomic_DNA"/>
</dbReference>
<dbReference type="AlphaFoldDB" id="A0A5P1E2T1"/>
<proteinExistence type="predicted"/>
<gene>
    <name evidence="1" type="ORF">A4U43_C10F14920</name>
</gene>
<dbReference type="Proteomes" id="UP000243459">
    <property type="component" value="Chromosome 10"/>
</dbReference>
<reference evidence="2" key="1">
    <citation type="journal article" date="2017" name="Nat. Commun.">
        <title>The asparagus genome sheds light on the origin and evolution of a young Y chromosome.</title>
        <authorList>
            <person name="Harkess A."/>
            <person name="Zhou J."/>
            <person name="Xu C."/>
            <person name="Bowers J.E."/>
            <person name="Van der Hulst R."/>
            <person name="Ayyampalayam S."/>
            <person name="Mercati F."/>
            <person name="Riccardi P."/>
            <person name="McKain M.R."/>
            <person name="Kakrana A."/>
            <person name="Tang H."/>
            <person name="Ray J."/>
            <person name="Groenendijk J."/>
            <person name="Arikit S."/>
            <person name="Mathioni S.M."/>
            <person name="Nakano M."/>
            <person name="Shan H."/>
            <person name="Telgmann-Rauber A."/>
            <person name="Kanno A."/>
            <person name="Yue Z."/>
            <person name="Chen H."/>
            <person name="Li W."/>
            <person name="Chen Y."/>
            <person name="Xu X."/>
            <person name="Zhang Y."/>
            <person name="Luo S."/>
            <person name="Chen H."/>
            <person name="Gao J."/>
            <person name="Mao Z."/>
            <person name="Pires J.C."/>
            <person name="Luo M."/>
            <person name="Kudrna D."/>
            <person name="Wing R.A."/>
            <person name="Meyers B.C."/>
            <person name="Yi K."/>
            <person name="Kong H."/>
            <person name="Lavrijsen P."/>
            <person name="Sunseri F."/>
            <person name="Falavigna A."/>
            <person name="Ye Y."/>
            <person name="Leebens-Mack J.H."/>
            <person name="Chen G."/>
        </authorList>
    </citation>
    <scope>NUCLEOTIDE SEQUENCE [LARGE SCALE GENOMIC DNA]</scope>
    <source>
        <strain evidence="2">cv. DH0086</strain>
    </source>
</reference>